<organism evidence="2 3">
    <name type="scientific">Apiospora rasikravindrae</name>
    <dbReference type="NCBI Taxonomy" id="990691"/>
    <lineage>
        <taxon>Eukaryota</taxon>
        <taxon>Fungi</taxon>
        <taxon>Dikarya</taxon>
        <taxon>Ascomycota</taxon>
        <taxon>Pezizomycotina</taxon>
        <taxon>Sordariomycetes</taxon>
        <taxon>Xylariomycetidae</taxon>
        <taxon>Amphisphaeriales</taxon>
        <taxon>Apiosporaceae</taxon>
        <taxon>Apiospora</taxon>
    </lineage>
</organism>
<evidence type="ECO:0000313" key="2">
    <source>
        <dbReference type="EMBL" id="KAK8045626.1"/>
    </source>
</evidence>
<reference evidence="2 3" key="1">
    <citation type="submission" date="2023-01" db="EMBL/GenBank/DDBJ databases">
        <title>Analysis of 21 Apiospora genomes using comparative genomics revels a genus with tremendous synthesis potential of carbohydrate active enzymes and secondary metabolites.</title>
        <authorList>
            <person name="Sorensen T."/>
        </authorList>
    </citation>
    <scope>NUCLEOTIDE SEQUENCE [LARGE SCALE GENOMIC DNA]</scope>
    <source>
        <strain evidence="2 3">CBS 33761</strain>
    </source>
</reference>
<keyword evidence="3" id="KW-1185">Reference proteome</keyword>
<accession>A0ABR1TG51</accession>
<name>A0ABR1TG51_9PEZI</name>
<dbReference type="Proteomes" id="UP001444661">
    <property type="component" value="Unassembled WGS sequence"/>
</dbReference>
<protein>
    <submittedName>
        <fullName evidence="2">Uncharacterized protein</fullName>
    </submittedName>
</protein>
<evidence type="ECO:0000256" key="1">
    <source>
        <dbReference type="SAM" id="MobiDB-lite"/>
    </source>
</evidence>
<proteinExistence type="predicted"/>
<feature type="compositionally biased region" description="Basic residues" evidence="1">
    <location>
        <begin position="1"/>
        <end position="10"/>
    </location>
</feature>
<sequence length="63" mass="6578">MEIAKYRRRSSGIGKSGGGGGGSSDDDDYGIAEEGSGRVSAASKPYLIAPREAIVVRAYIDKE</sequence>
<gene>
    <name evidence="2" type="ORF">PG993_005650</name>
</gene>
<dbReference type="EMBL" id="JAQQWK010000003">
    <property type="protein sequence ID" value="KAK8045626.1"/>
    <property type="molecule type" value="Genomic_DNA"/>
</dbReference>
<feature type="compositionally biased region" description="Gly residues" evidence="1">
    <location>
        <begin position="14"/>
        <end position="23"/>
    </location>
</feature>
<comment type="caution">
    <text evidence="2">The sequence shown here is derived from an EMBL/GenBank/DDBJ whole genome shotgun (WGS) entry which is preliminary data.</text>
</comment>
<feature type="region of interest" description="Disordered" evidence="1">
    <location>
        <begin position="1"/>
        <end position="39"/>
    </location>
</feature>
<evidence type="ECO:0000313" key="3">
    <source>
        <dbReference type="Proteomes" id="UP001444661"/>
    </source>
</evidence>